<dbReference type="STRING" id="1147741.A0A0R3S510"/>
<dbReference type="InterPro" id="IPR000980">
    <property type="entry name" value="SH2"/>
</dbReference>
<dbReference type="SMART" id="SM00252">
    <property type="entry name" value="SH2"/>
    <property type="match status" value="1"/>
</dbReference>
<organism evidence="10 11">
    <name type="scientific">Elaeophora elaphi</name>
    <dbReference type="NCBI Taxonomy" id="1147741"/>
    <lineage>
        <taxon>Eukaryota</taxon>
        <taxon>Metazoa</taxon>
        <taxon>Ecdysozoa</taxon>
        <taxon>Nematoda</taxon>
        <taxon>Chromadorea</taxon>
        <taxon>Rhabditida</taxon>
        <taxon>Spirurina</taxon>
        <taxon>Spiruromorpha</taxon>
        <taxon>Filarioidea</taxon>
        <taxon>Onchocercidae</taxon>
        <taxon>Elaeophora</taxon>
    </lineage>
</organism>
<feature type="domain" description="SH2" evidence="9">
    <location>
        <begin position="97"/>
        <end position="195"/>
    </location>
</feature>
<evidence type="ECO:0000256" key="2">
    <source>
        <dbReference type="ARBA" id="ARBA00022741"/>
    </source>
</evidence>
<dbReference type="InterPro" id="IPR050198">
    <property type="entry name" value="Non-receptor_tyrosine_kinases"/>
</dbReference>
<keyword evidence="10" id="KW-1185">Reference proteome</keyword>
<keyword evidence="3 7" id="KW-0418">Kinase</keyword>
<evidence type="ECO:0000259" key="9">
    <source>
        <dbReference type="PROSITE" id="PS50001"/>
    </source>
</evidence>
<feature type="region of interest" description="Disordered" evidence="8">
    <location>
        <begin position="362"/>
        <end position="405"/>
    </location>
</feature>
<evidence type="ECO:0000256" key="3">
    <source>
        <dbReference type="ARBA" id="ARBA00022777"/>
    </source>
</evidence>
<sequence length="405" mass="47033">MQRENNKKARENKDSDEKDKVGADKEKDKGEIEREKEKYEEDEKSKRQENEEDKGAKKETDVENIGGDGLLKKESALKGRITEGEENILNELDSNPFYHGLIASDDLCFILSEVGDFVIRRTQLSWEQKLAVVISVETIKKPQQIKHIRIHRERRKDDKIEWFIYEKFKYGSIKELVDDYTKEKRPIHPDVQQSVLIRGIHLMSWEFHHKDVKIDKLLGEGEFASVYRGEITIGSIKQKVAIKKVGCGARLDRPARCPKSMFFLMQKCWEQNPDDRYNMKQVIQFFEDCLEGGKGRRKKQMGLREISREATELIAKDDEDIVEENLKKNGKNEDKMSGEMDPNATKIIKELQDKIARLSAINYDSTSSSTVEESRLNPKDKASETTDDYKEHSEFSSGKLKRIHD</sequence>
<keyword evidence="2 6" id="KW-0547">Nucleotide-binding</keyword>
<dbReference type="CDD" id="cd10361">
    <property type="entry name" value="SH2_Fps_family"/>
    <property type="match status" value="1"/>
</dbReference>
<feature type="compositionally biased region" description="Basic and acidic residues" evidence="8">
    <location>
        <begin position="372"/>
        <end position="394"/>
    </location>
</feature>
<proteinExistence type="inferred from homology"/>
<dbReference type="InterPro" id="IPR017441">
    <property type="entry name" value="Protein_kinase_ATP_BS"/>
</dbReference>
<evidence type="ECO:0000313" key="10">
    <source>
        <dbReference type="Proteomes" id="UP000050640"/>
    </source>
</evidence>
<dbReference type="Gene3D" id="3.30.505.10">
    <property type="entry name" value="SH2 domain"/>
    <property type="match status" value="1"/>
</dbReference>
<reference evidence="11" key="1">
    <citation type="submission" date="2017-02" db="UniProtKB">
        <authorList>
            <consortium name="WormBaseParasite"/>
        </authorList>
    </citation>
    <scope>IDENTIFICATION</scope>
</reference>
<evidence type="ECO:0000256" key="7">
    <source>
        <dbReference type="RuleBase" id="RU362096"/>
    </source>
</evidence>
<keyword evidence="7" id="KW-0829">Tyrosine-protein kinase</keyword>
<dbReference type="InterPro" id="IPR036860">
    <property type="entry name" value="SH2_dom_sf"/>
</dbReference>
<dbReference type="PROSITE" id="PS50001">
    <property type="entry name" value="SH2"/>
    <property type="match status" value="1"/>
</dbReference>
<dbReference type="EC" id="2.7.10.2" evidence="7"/>
<evidence type="ECO:0000256" key="6">
    <source>
        <dbReference type="PROSITE-ProRule" id="PRU10141"/>
    </source>
</evidence>
<evidence type="ECO:0000256" key="4">
    <source>
        <dbReference type="ARBA" id="ARBA00022840"/>
    </source>
</evidence>
<feature type="region of interest" description="Disordered" evidence="8">
    <location>
        <begin position="1"/>
        <end position="66"/>
    </location>
</feature>
<protein>
    <recommendedName>
        <fullName evidence="7">Tyrosine-protein kinase</fullName>
        <ecNumber evidence="7">2.7.10.2</ecNumber>
    </recommendedName>
</protein>
<dbReference type="Gene3D" id="1.10.510.10">
    <property type="entry name" value="Transferase(Phosphotransferase) domain 1"/>
    <property type="match status" value="1"/>
</dbReference>
<dbReference type="Pfam" id="PF07714">
    <property type="entry name" value="PK_Tyr_Ser-Thr"/>
    <property type="match status" value="1"/>
</dbReference>
<evidence type="ECO:0000256" key="8">
    <source>
        <dbReference type="SAM" id="MobiDB-lite"/>
    </source>
</evidence>
<dbReference type="InterPro" id="IPR001245">
    <property type="entry name" value="Ser-Thr/Tyr_kinase_cat_dom"/>
</dbReference>
<dbReference type="PANTHER" id="PTHR24418">
    <property type="entry name" value="TYROSINE-PROTEIN KINASE"/>
    <property type="match status" value="1"/>
</dbReference>
<accession>A0A0R3S510</accession>
<keyword evidence="1 7" id="KW-0808">Transferase</keyword>
<dbReference type="InterPro" id="IPR011009">
    <property type="entry name" value="Kinase-like_dom_sf"/>
</dbReference>
<evidence type="ECO:0000256" key="5">
    <source>
        <dbReference type="PROSITE-ProRule" id="PRU00191"/>
    </source>
</evidence>
<keyword evidence="4 6" id="KW-0067">ATP-binding</keyword>
<dbReference type="AlphaFoldDB" id="A0A0R3S510"/>
<comment type="catalytic activity">
    <reaction evidence="7">
        <text>L-tyrosyl-[protein] + ATP = O-phospho-L-tyrosyl-[protein] + ADP + H(+)</text>
        <dbReference type="Rhea" id="RHEA:10596"/>
        <dbReference type="Rhea" id="RHEA-COMP:10136"/>
        <dbReference type="Rhea" id="RHEA-COMP:20101"/>
        <dbReference type="ChEBI" id="CHEBI:15378"/>
        <dbReference type="ChEBI" id="CHEBI:30616"/>
        <dbReference type="ChEBI" id="CHEBI:46858"/>
        <dbReference type="ChEBI" id="CHEBI:61978"/>
        <dbReference type="ChEBI" id="CHEBI:456216"/>
        <dbReference type="EC" id="2.7.10.2"/>
    </reaction>
</comment>
<feature type="compositionally biased region" description="Polar residues" evidence="8">
    <location>
        <begin position="362"/>
        <end position="371"/>
    </location>
</feature>
<dbReference type="SUPFAM" id="SSF55550">
    <property type="entry name" value="SH2 domain"/>
    <property type="match status" value="1"/>
</dbReference>
<comment type="similarity">
    <text evidence="7">Belongs to the protein kinase superfamily. Tyr protein kinase family.</text>
</comment>
<dbReference type="PROSITE" id="PS00107">
    <property type="entry name" value="PROTEIN_KINASE_ATP"/>
    <property type="match status" value="1"/>
</dbReference>
<name>A0A0R3S510_9BILA</name>
<dbReference type="Proteomes" id="UP000050640">
    <property type="component" value="Unplaced"/>
</dbReference>
<evidence type="ECO:0000256" key="1">
    <source>
        <dbReference type="ARBA" id="ARBA00022679"/>
    </source>
</evidence>
<dbReference type="GO" id="GO:0005524">
    <property type="term" value="F:ATP binding"/>
    <property type="evidence" value="ECO:0007669"/>
    <property type="project" value="UniProtKB-UniRule"/>
</dbReference>
<feature type="compositionally biased region" description="Basic and acidic residues" evidence="8">
    <location>
        <begin position="1"/>
        <end position="61"/>
    </location>
</feature>
<dbReference type="WBParaSite" id="EEL_0000987901-mRNA-1">
    <property type="protein sequence ID" value="EEL_0000987901-mRNA-1"/>
    <property type="gene ID" value="EEL_0000987901"/>
</dbReference>
<dbReference type="InterPro" id="IPR035849">
    <property type="entry name" value="Fes/Fps/Fer_SH2"/>
</dbReference>
<feature type="binding site" evidence="6">
    <location>
        <position position="244"/>
    </location>
    <ligand>
        <name>ATP</name>
        <dbReference type="ChEBI" id="CHEBI:30616"/>
    </ligand>
</feature>
<evidence type="ECO:0000313" key="11">
    <source>
        <dbReference type="WBParaSite" id="EEL_0000987901-mRNA-1"/>
    </source>
</evidence>
<dbReference type="SUPFAM" id="SSF56112">
    <property type="entry name" value="Protein kinase-like (PK-like)"/>
    <property type="match status" value="2"/>
</dbReference>
<dbReference type="GO" id="GO:0004715">
    <property type="term" value="F:non-membrane spanning protein tyrosine kinase activity"/>
    <property type="evidence" value="ECO:0007669"/>
    <property type="project" value="UniProtKB-EC"/>
</dbReference>
<keyword evidence="5" id="KW-0727">SH2 domain</keyword>